<comment type="subcellular location">
    <subcellularLocation>
        <location evidence="1">Cell membrane</location>
        <topology evidence="1">Multi-pass membrane protein</topology>
    </subcellularLocation>
</comment>
<evidence type="ECO:0000259" key="8">
    <source>
        <dbReference type="Pfam" id="PF12704"/>
    </source>
</evidence>
<dbReference type="InterPro" id="IPR050250">
    <property type="entry name" value="Macrolide_Exporter_MacB"/>
</dbReference>
<dbReference type="InterPro" id="IPR003838">
    <property type="entry name" value="ABC3_permease_C"/>
</dbReference>
<feature type="transmembrane region" description="Helical" evidence="6">
    <location>
        <begin position="305"/>
        <end position="326"/>
    </location>
</feature>
<feature type="transmembrane region" description="Helical" evidence="6">
    <location>
        <begin position="774"/>
        <end position="797"/>
    </location>
</feature>
<accession>A0A0H4PBF0</accession>
<dbReference type="Proteomes" id="UP000036520">
    <property type="component" value="Chromosome"/>
</dbReference>
<feature type="domain" description="MacB-like periplasmic core" evidence="8">
    <location>
        <begin position="20"/>
        <end position="247"/>
    </location>
</feature>
<dbReference type="AlphaFoldDB" id="A0A0H4PBF0"/>
<evidence type="ECO:0008006" key="11">
    <source>
        <dbReference type="Google" id="ProtNLM"/>
    </source>
</evidence>
<feature type="domain" description="MacB-like periplasmic core" evidence="8">
    <location>
        <begin position="451"/>
        <end position="616"/>
    </location>
</feature>
<feature type="transmembrane region" description="Helical" evidence="6">
    <location>
        <begin position="450"/>
        <end position="470"/>
    </location>
</feature>
<feature type="transmembrane region" description="Helical" evidence="6">
    <location>
        <begin position="353"/>
        <end position="378"/>
    </location>
</feature>
<dbReference type="Pfam" id="PF12704">
    <property type="entry name" value="MacB_PCD"/>
    <property type="match status" value="2"/>
</dbReference>
<dbReference type="RefSeq" id="WP_048641876.1">
    <property type="nucleotide sequence ID" value="NZ_CP012040.1"/>
</dbReference>
<evidence type="ECO:0000256" key="1">
    <source>
        <dbReference type="ARBA" id="ARBA00004651"/>
    </source>
</evidence>
<keyword evidence="10" id="KW-1185">Reference proteome</keyword>
<evidence type="ECO:0000313" key="9">
    <source>
        <dbReference type="EMBL" id="AKP51554.1"/>
    </source>
</evidence>
<feature type="domain" description="ABC3 transporter permease C-terminal" evidence="7">
    <location>
        <begin position="695"/>
        <end position="808"/>
    </location>
</feature>
<evidence type="ECO:0000259" key="7">
    <source>
        <dbReference type="Pfam" id="PF02687"/>
    </source>
</evidence>
<dbReference type="GO" id="GO:0022857">
    <property type="term" value="F:transmembrane transporter activity"/>
    <property type="evidence" value="ECO:0007669"/>
    <property type="project" value="TreeGrafter"/>
</dbReference>
<dbReference type="EMBL" id="CP012040">
    <property type="protein sequence ID" value="AKP51554.1"/>
    <property type="molecule type" value="Genomic_DNA"/>
</dbReference>
<organism evidence="9 10">
    <name type="scientific">Cyclobacterium amurskyense</name>
    <dbReference type="NCBI Taxonomy" id="320787"/>
    <lineage>
        <taxon>Bacteria</taxon>
        <taxon>Pseudomonadati</taxon>
        <taxon>Bacteroidota</taxon>
        <taxon>Cytophagia</taxon>
        <taxon>Cytophagales</taxon>
        <taxon>Cyclobacteriaceae</taxon>
        <taxon>Cyclobacterium</taxon>
    </lineage>
</organism>
<gene>
    <name evidence="9" type="ORF">CA2015_2133</name>
</gene>
<name>A0A0H4PBF0_9BACT</name>
<feature type="transmembrane region" description="Helical" evidence="6">
    <location>
        <begin position="398"/>
        <end position="423"/>
    </location>
</feature>
<dbReference type="OrthoDB" id="5933722at2"/>
<evidence type="ECO:0000256" key="5">
    <source>
        <dbReference type="ARBA" id="ARBA00023136"/>
    </source>
</evidence>
<proteinExistence type="predicted"/>
<evidence type="ECO:0000256" key="6">
    <source>
        <dbReference type="SAM" id="Phobius"/>
    </source>
</evidence>
<keyword evidence="2" id="KW-1003">Cell membrane</keyword>
<reference evidence="9 10" key="1">
    <citation type="submission" date="2015-07" db="EMBL/GenBank/DDBJ databases">
        <authorList>
            <person name="Kim K.M."/>
        </authorList>
    </citation>
    <scope>NUCLEOTIDE SEQUENCE [LARGE SCALE GENOMIC DNA]</scope>
    <source>
        <strain evidence="9 10">KCTC 12363</strain>
    </source>
</reference>
<feature type="transmembrane region" description="Helical" evidence="6">
    <location>
        <begin position="744"/>
        <end position="762"/>
    </location>
</feature>
<keyword evidence="4 6" id="KW-1133">Transmembrane helix</keyword>
<dbReference type="PANTHER" id="PTHR30572:SF18">
    <property type="entry name" value="ABC-TYPE MACROLIDE FAMILY EXPORT SYSTEM PERMEASE COMPONENT 2"/>
    <property type="match status" value="1"/>
</dbReference>
<evidence type="ECO:0000256" key="4">
    <source>
        <dbReference type="ARBA" id="ARBA00022989"/>
    </source>
</evidence>
<keyword evidence="3 6" id="KW-0812">Transmembrane</keyword>
<evidence type="ECO:0000256" key="3">
    <source>
        <dbReference type="ARBA" id="ARBA00022692"/>
    </source>
</evidence>
<dbReference type="KEGG" id="camu:CA2015_2133"/>
<evidence type="ECO:0000313" key="10">
    <source>
        <dbReference type="Proteomes" id="UP000036520"/>
    </source>
</evidence>
<dbReference type="STRING" id="320787.CA2015_2133"/>
<keyword evidence="5 6" id="KW-0472">Membrane</keyword>
<evidence type="ECO:0000256" key="2">
    <source>
        <dbReference type="ARBA" id="ARBA00022475"/>
    </source>
</evidence>
<dbReference type="GO" id="GO:0005886">
    <property type="term" value="C:plasma membrane"/>
    <property type="evidence" value="ECO:0007669"/>
    <property type="project" value="UniProtKB-SubCell"/>
</dbReference>
<dbReference type="InterPro" id="IPR025857">
    <property type="entry name" value="MacB_PCD"/>
</dbReference>
<dbReference type="Pfam" id="PF02687">
    <property type="entry name" value="FtsX"/>
    <property type="match status" value="2"/>
</dbReference>
<feature type="domain" description="ABC3 transporter permease C-terminal" evidence="7">
    <location>
        <begin position="313"/>
        <end position="429"/>
    </location>
</feature>
<feature type="transmembrane region" description="Helical" evidence="6">
    <location>
        <begin position="689"/>
        <end position="714"/>
    </location>
</feature>
<dbReference type="PANTHER" id="PTHR30572">
    <property type="entry name" value="MEMBRANE COMPONENT OF TRANSPORTER-RELATED"/>
    <property type="match status" value="1"/>
</dbReference>
<sequence>MFFNYLKIGFRVFFKNRTYSLINVFGLAAAMSICMLIIMMWVDQKSYDDFHDNKDRIFRIVTSPLDNNRMRATIPFPTIDALKNESAIVEDATFLRTGFGGDAIYTNENNQKSYVEIKGYFTNPSFFHVFDFALEAGDKNSALSEPNTIVISHEVKQKLFGDENPIGKTVQFTDRGLNFWTDESTDPVDWGLFTVTGVFSDQPKSHLKFDVMASSSTLETLYKESKIEDIRDNWSIDHKTYGYVMLKPSFGEKELTNTLGSFTSTYLEKSENEYLQKIRYNFQPLTNITPGEATGNGTDTTLPLFAYYILGGLALIILLASCLNYTSLSVARAITRSNEIGVRKVNGAAKSDLIYQFVSEAFITVFLSLLLAFVFLIYLKNAFLGLWMNQYLNFSLDFNLKVFGFILVFTLLVGFLAGVYPAIHMSKFNSVKALKGIGNLGSGKMGLRKILTVSQFAISLFFIIGSILVYRQMELFTKFDYGFKPKNILHINLQSNDYQLLKSAFLEVPGVDDVSACAYVPADGRNDNTEIKKLDSETSKSAIKLSVDRNFAEILGIELLAGEKIPMGNDSISNSVMVNEMAVRELGYAQPSSIIGETFEIGGHNKTVTGVFKNFNFFLLFTGRETGPIVFQYDPSIFKFATVKISEGDQERTLANLEAAWQKIDPIHPLKYEYYENQLAANNQAILDLISIIGFLAFIAILIACLGLFGMAIYSTERRTKEIGVRKVLGADLLTLNYLLSKEFLKMILIAILIAAPASYFFNKFWLEFMIVRADFGIGTLILGSLIVTVLALFTVVPQSIRIANKNPVETLKVE</sequence>
<feature type="transmembrane region" description="Helical" evidence="6">
    <location>
        <begin position="21"/>
        <end position="42"/>
    </location>
</feature>
<protein>
    <recommendedName>
        <fullName evidence="11">ABC transporter permease</fullName>
    </recommendedName>
</protein>